<dbReference type="OrthoDB" id="2653720at2"/>
<sequence length="66" mass="7854">MPITRIEARRRAEKNWAMWRLLLSDMSITYSELNQMDQDDLAEANAALDIYIEMMEADMEKSKRRS</sequence>
<name>A0A4R5KC41_9BACL</name>
<accession>A0A4R5KC41</accession>
<reference evidence="1 2" key="1">
    <citation type="submission" date="2019-03" db="EMBL/GenBank/DDBJ databases">
        <title>This is whole genome sequence of Paenibacillus sp MS74 strain.</title>
        <authorList>
            <person name="Trinh H.N."/>
        </authorList>
    </citation>
    <scope>NUCLEOTIDE SEQUENCE [LARGE SCALE GENOMIC DNA]</scope>
    <source>
        <strain evidence="1 2">MS74</strain>
    </source>
</reference>
<keyword evidence="2" id="KW-1185">Reference proteome</keyword>
<evidence type="ECO:0008006" key="3">
    <source>
        <dbReference type="Google" id="ProtNLM"/>
    </source>
</evidence>
<gene>
    <name evidence="1" type="ORF">E1757_30695</name>
</gene>
<comment type="caution">
    <text evidence="1">The sequence shown here is derived from an EMBL/GenBank/DDBJ whole genome shotgun (WGS) entry which is preliminary data.</text>
</comment>
<dbReference type="Proteomes" id="UP000295636">
    <property type="component" value="Unassembled WGS sequence"/>
</dbReference>
<evidence type="ECO:0000313" key="1">
    <source>
        <dbReference type="EMBL" id="TDF92165.1"/>
    </source>
</evidence>
<evidence type="ECO:0000313" key="2">
    <source>
        <dbReference type="Proteomes" id="UP000295636"/>
    </source>
</evidence>
<protein>
    <recommendedName>
        <fullName evidence="3">Phage protein</fullName>
    </recommendedName>
</protein>
<dbReference type="EMBL" id="SMRT01000022">
    <property type="protein sequence ID" value="TDF92165.1"/>
    <property type="molecule type" value="Genomic_DNA"/>
</dbReference>
<dbReference type="RefSeq" id="WP_133235484.1">
    <property type="nucleotide sequence ID" value="NZ_SMRT01000022.1"/>
</dbReference>
<proteinExistence type="predicted"/>
<organism evidence="1 2">
    <name type="scientific">Paenibacillus piri</name>
    <dbReference type="NCBI Taxonomy" id="2547395"/>
    <lineage>
        <taxon>Bacteria</taxon>
        <taxon>Bacillati</taxon>
        <taxon>Bacillota</taxon>
        <taxon>Bacilli</taxon>
        <taxon>Bacillales</taxon>
        <taxon>Paenibacillaceae</taxon>
        <taxon>Paenibacillus</taxon>
    </lineage>
</organism>
<dbReference type="AlphaFoldDB" id="A0A4R5KC41"/>